<dbReference type="Gene3D" id="1.10.510.10">
    <property type="entry name" value="Transferase(Phosphotransferase) domain 1"/>
    <property type="match status" value="1"/>
</dbReference>
<accession>A0AAN8PHE4</accession>
<evidence type="ECO:0000256" key="2">
    <source>
        <dbReference type="SAM" id="Phobius"/>
    </source>
</evidence>
<gene>
    <name evidence="4" type="ORF">SNE40_014519</name>
</gene>
<keyword evidence="2" id="KW-0472">Membrane</keyword>
<protein>
    <recommendedName>
        <fullName evidence="3">WH2 domain-containing protein</fullName>
    </recommendedName>
</protein>
<dbReference type="InterPro" id="IPR003124">
    <property type="entry name" value="WH2_dom"/>
</dbReference>
<dbReference type="AlphaFoldDB" id="A0AAN8PHE4"/>
<feature type="transmembrane region" description="Helical" evidence="2">
    <location>
        <begin position="12"/>
        <end position="34"/>
    </location>
</feature>
<evidence type="ECO:0000256" key="1">
    <source>
        <dbReference type="SAM" id="MobiDB-lite"/>
    </source>
</evidence>
<dbReference type="PROSITE" id="PS51082">
    <property type="entry name" value="WH2"/>
    <property type="match status" value="1"/>
</dbReference>
<dbReference type="GO" id="GO:0003779">
    <property type="term" value="F:actin binding"/>
    <property type="evidence" value="ECO:0007669"/>
    <property type="project" value="InterPro"/>
</dbReference>
<name>A0AAN8PHE4_PATCE</name>
<dbReference type="Proteomes" id="UP001347796">
    <property type="component" value="Unassembled WGS sequence"/>
</dbReference>
<sequence>MTDVLKWLEDHIYVPVIAGVVVLSILFLLIVCCIRRRRSRGYTYDRLGEYDMAVNQKMQQERQDKLNAVRDSAYMNCQYYLRSNPQYDNVQQLKELGSRIDKHWFRVTDKKTKSERILSIMPLNPKMVLAFTRATCKTMKDLFSILQHPYIFPMCDFDFSLEQKLIVTVQPISIRGSLKDLIYQSRFTDMFYEKYNKRCRGLGLGQVQHFGKEILEAMLFMSEKGFPSHISLHSGNIMFENGTCRLAGYENTLLGNTSRVYPLIKKKIKEDKDAVDTLCFGHLLFEMSAGYELDSAHPGPQHLASQQSPQIVQILNFIFGVDSGKYPSIREIANHGFFSMVRLERLSMFNPTPIHLNQAMKSLLKSYKKGKAKKPESNKKKSRSRSGSTGSNKMYKTAPPPPQNVPPPPPPPPPGLSGGVPPPPPPPVQSPPSDSGRLALLSDIQRGAGLKKTITNDRSAPKV</sequence>
<evidence type="ECO:0000313" key="5">
    <source>
        <dbReference type="Proteomes" id="UP001347796"/>
    </source>
</evidence>
<dbReference type="EMBL" id="JAZGQO010000010">
    <property type="protein sequence ID" value="KAK6176189.1"/>
    <property type="molecule type" value="Genomic_DNA"/>
</dbReference>
<dbReference type="InterPro" id="IPR011009">
    <property type="entry name" value="Kinase-like_dom_sf"/>
</dbReference>
<reference evidence="4 5" key="1">
    <citation type="submission" date="2024-01" db="EMBL/GenBank/DDBJ databases">
        <title>The genome of the rayed Mediterranean limpet Patella caerulea (Linnaeus, 1758).</title>
        <authorList>
            <person name="Anh-Thu Weber A."/>
            <person name="Halstead-Nussloch G."/>
        </authorList>
    </citation>
    <scope>NUCLEOTIDE SEQUENCE [LARGE SCALE GENOMIC DNA]</scope>
    <source>
        <strain evidence="4">AATW-2023a</strain>
        <tissue evidence="4">Whole specimen</tissue>
    </source>
</reference>
<comment type="caution">
    <text evidence="4">The sequence shown here is derived from an EMBL/GenBank/DDBJ whole genome shotgun (WGS) entry which is preliminary data.</text>
</comment>
<keyword evidence="5" id="KW-1185">Reference proteome</keyword>
<evidence type="ECO:0000313" key="4">
    <source>
        <dbReference type="EMBL" id="KAK6176189.1"/>
    </source>
</evidence>
<keyword evidence="2" id="KW-0812">Transmembrane</keyword>
<evidence type="ECO:0000259" key="3">
    <source>
        <dbReference type="PROSITE" id="PS51082"/>
    </source>
</evidence>
<proteinExistence type="predicted"/>
<dbReference type="SUPFAM" id="SSF56112">
    <property type="entry name" value="Protein kinase-like (PK-like)"/>
    <property type="match status" value="1"/>
</dbReference>
<organism evidence="4 5">
    <name type="scientific">Patella caerulea</name>
    <name type="common">Rayed Mediterranean limpet</name>
    <dbReference type="NCBI Taxonomy" id="87958"/>
    <lineage>
        <taxon>Eukaryota</taxon>
        <taxon>Metazoa</taxon>
        <taxon>Spiralia</taxon>
        <taxon>Lophotrochozoa</taxon>
        <taxon>Mollusca</taxon>
        <taxon>Gastropoda</taxon>
        <taxon>Patellogastropoda</taxon>
        <taxon>Patelloidea</taxon>
        <taxon>Patellidae</taxon>
        <taxon>Patella</taxon>
    </lineage>
</organism>
<feature type="compositionally biased region" description="Pro residues" evidence="1">
    <location>
        <begin position="398"/>
        <end position="430"/>
    </location>
</feature>
<dbReference type="Pfam" id="PF02205">
    <property type="entry name" value="WH2"/>
    <property type="match status" value="1"/>
</dbReference>
<feature type="domain" description="WH2" evidence="3">
    <location>
        <begin position="436"/>
        <end position="453"/>
    </location>
</feature>
<feature type="region of interest" description="Disordered" evidence="1">
    <location>
        <begin position="368"/>
        <end position="463"/>
    </location>
</feature>
<keyword evidence="2" id="KW-1133">Transmembrane helix</keyword>